<dbReference type="AlphaFoldDB" id="A0A1T5AQZ2"/>
<dbReference type="GO" id="GO:0003677">
    <property type="term" value="F:DNA binding"/>
    <property type="evidence" value="ECO:0007669"/>
    <property type="project" value="UniProtKB-KW"/>
</dbReference>
<dbReference type="PROSITE" id="PS50930">
    <property type="entry name" value="HTH_LYTTR"/>
    <property type="match status" value="1"/>
</dbReference>
<dbReference type="InterPro" id="IPR046947">
    <property type="entry name" value="LytR-like"/>
</dbReference>
<dbReference type="PANTHER" id="PTHR37299:SF1">
    <property type="entry name" value="STAGE 0 SPORULATION PROTEIN A HOMOLOG"/>
    <property type="match status" value="1"/>
</dbReference>
<dbReference type="InterPro" id="IPR007492">
    <property type="entry name" value="LytTR_DNA-bd_dom"/>
</dbReference>
<sequence length="145" mass="16730">MLKCITFDGDASTLDTLMSYFEKLDKALADVHEVLHKETAELPVFVKEGTRIIRLKKEEILYLEGYGDYVKVHRTNGKPLLSQVSLKKFEECLTDGSFCRVHRSYIVSLPQISYIERKRIKIGNDLIPISESYMPAFLDRLSLQE</sequence>
<reference evidence="3" key="1">
    <citation type="submission" date="2017-02" db="EMBL/GenBank/DDBJ databases">
        <authorList>
            <person name="Varghese N."/>
            <person name="Submissions S."/>
        </authorList>
    </citation>
    <scope>NUCLEOTIDE SEQUENCE [LARGE SCALE GENOMIC DNA]</scope>
    <source>
        <strain evidence="3">DSM 24967</strain>
    </source>
</reference>
<dbReference type="Gene3D" id="2.40.50.1020">
    <property type="entry name" value="LytTr DNA-binding domain"/>
    <property type="match status" value="1"/>
</dbReference>
<name>A0A1T5AQZ2_9BACT</name>
<proteinExistence type="predicted"/>
<keyword evidence="2" id="KW-0238">DNA-binding</keyword>
<organism evidence="2 3">
    <name type="scientific">Parabacteroides chartae</name>
    <dbReference type="NCBI Taxonomy" id="1037355"/>
    <lineage>
        <taxon>Bacteria</taxon>
        <taxon>Pseudomonadati</taxon>
        <taxon>Bacteroidota</taxon>
        <taxon>Bacteroidia</taxon>
        <taxon>Bacteroidales</taxon>
        <taxon>Tannerellaceae</taxon>
        <taxon>Parabacteroides</taxon>
    </lineage>
</organism>
<evidence type="ECO:0000313" key="2">
    <source>
        <dbReference type="EMBL" id="SKB37461.1"/>
    </source>
</evidence>
<feature type="domain" description="HTH LytTR-type" evidence="1">
    <location>
        <begin position="46"/>
        <end position="143"/>
    </location>
</feature>
<dbReference type="Pfam" id="PF04397">
    <property type="entry name" value="LytTR"/>
    <property type="match status" value="1"/>
</dbReference>
<dbReference type="PANTHER" id="PTHR37299">
    <property type="entry name" value="TRANSCRIPTIONAL REGULATOR-RELATED"/>
    <property type="match status" value="1"/>
</dbReference>
<dbReference type="SMART" id="SM00850">
    <property type="entry name" value="LytTR"/>
    <property type="match status" value="1"/>
</dbReference>
<evidence type="ECO:0000313" key="3">
    <source>
        <dbReference type="Proteomes" id="UP000190852"/>
    </source>
</evidence>
<protein>
    <submittedName>
        <fullName evidence="2">LytTr DNA-binding domain-containing protein</fullName>
    </submittedName>
</protein>
<gene>
    <name evidence="2" type="ORF">SAMN05660349_00830</name>
</gene>
<evidence type="ECO:0000259" key="1">
    <source>
        <dbReference type="PROSITE" id="PS50930"/>
    </source>
</evidence>
<dbReference type="GO" id="GO:0000156">
    <property type="term" value="F:phosphorelay response regulator activity"/>
    <property type="evidence" value="ECO:0007669"/>
    <property type="project" value="InterPro"/>
</dbReference>
<dbReference type="EMBL" id="FUYQ01000004">
    <property type="protein sequence ID" value="SKB37461.1"/>
    <property type="molecule type" value="Genomic_DNA"/>
</dbReference>
<dbReference type="Proteomes" id="UP000190852">
    <property type="component" value="Unassembled WGS sequence"/>
</dbReference>
<dbReference type="RefSeq" id="WP_079682524.1">
    <property type="nucleotide sequence ID" value="NZ_FUYQ01000004.1"/>
</dbReference>
<accession>A0A1T5AQZ2</accession>
<keyword evidence="3" id="KW-1185">Reference proteome</keyword>